<feature type="domain" description="NAD-dependent epimerase/dehydratase" evidence="1">
    <location>
        <begin position="3"/>
        <end position="222"/>
    </location>
</feature>
<dbReference type="EMBL" id="JAUJEA010000009">
    <property type="protein sequence ID" value="MDN5203873.1"/>
    <property type="molecule type" value="Genomic_DNA"/>
</dbReference>
<dbReference type="InterPro" id="IPR051783">
    <property type="entry name" value="NAD(P)-dependent_oxidoreduct"/>
</dbReference>
<gene>
    <name evidence="2" type="ORF">QQ008_20950</name>
</gene>
<dbReference type="SUPFAM" id="SSF51735">
    <property type="entry name" value="NAD(P)-binding Rossmann-fold domains"/>
    <property type="match status" value="1"/>
</dbReference>
<dbReference type="RefSeq" id="WP_346753897.1">
    <property type="nucleotide sequence ID" value="NZ_JAUJEA010000009.1"/>
</dbReference>
<keyword evidence="3" id="KW-1185">Reference proteome</keyword>
<dbReference type="PANTHER" id="PTHR48079">
    <property type="entry name" value="PROTEIN YEEZ"/>
    <property type="match status" value="1"/>
</dbReference>
<comment type="caution">
    <text evidence="2">The sequence shown here is derived from an EMBL/GenBank/DDBJ whole genome shotgun (WGS) entry which is preliminary data.</text>
</comment>
<sequence>MIFTTGATGLVGSHICRRFLAEGHSIRALKRKNSDLTLIADIQEKIEWVEGDILDIRCLEHFLENVEMVIHAAAIISFVSSEKERMFQHNIEGTANIINTCLKLGISRFIHVSSIAALGRPVNGSLISEKTQWEESKFNTDYAKSKYLSEIEVWRGSAEGLNVTIVNPSIVLAPGDLNKSSTRIFKHVMDEKRLYTDGSLNYVDVRDVADAIFHLWDKNIQNERFILNAGSITYESFFKQIAVLLDKKPPTIKVSTSLLFLAVMIERIKSILTGNKPLLTRQTALGAKKVFKYSNDKIKSTLGFKFRPIQDTLEWSCKELLAKQNLS</sequence>
<dbReference type="Pfam" id="PF01370">
    <property type="entry name" value="Epimerase"/>
    <property type="match status" value="1"/>
</dbReference>
<dbReference type="Proteomes" id="UP001172082">
    <property type="component" value="Unassembled WGS sequence"/>
</dbReference>
<dbReference type="InterPro" id="IPR036291">
    <property type="entry name" value="NAD(P)-bd_dom_sf"/>
</dbReference>
<dbReference type="PANTHER" id="PTHR48079:SF6">
    <property type="entry name" value="NAD(P)-BINDING DOMAIN-CONTAINING PROTEIN-RELATED"/>
    <property type="match status" value="1"/>
</dbReference>
<proteinExistence type="predicted"/>
<accession>A0ABT8KUR4</accession>
<dbReference type="InterPro" id="IPR001509">
    <property type="entry name" value="Epimerase_deHydtase"/>
</dbReference>
<organism evidence="2 3">
    <name type="scientific">Splendidivirga corallicola</name>
    <dbReference type="NCBI Taxonomy" id="3051826"/>
    <lineage>
        <taxon>Bacteria</taxon>
        <taxon>Pseudomonadati</taxon>
        <taxon>Bacteroidota</taxon>
        <taxon>Cytophagia</taxon>
        <taxon>Cytophagales</taxon>
        <taxon>Splendidivirgaceae</taxon>
        <taxon>Splendidivirga</taxon>
    </lineage>
</organism>
<evidence type="ECO:0000259" key="1">
    <source>
        <dbReference type="Pfam" id="PF01370"/>
    </source>
</evidence>
<reference evidence="2" key="1">
    <citation type="submission" date="2023-06" db="EMBL/GenBank/DDBJ databases">
        <title>Genomic of Parafulvivirga corallium.</title>
        <authorList>
            <person name="Wang G."/>
        </authorList>
    </citation>
    <scope>NUCLEOTIDE SEQUENCE</scope>
    <source>
        <strain evidence="2">BMA10</strain>
    </source>
</reference>
<name>A0ABT8KUR4_9BACT</name>
<dbReference type="Gene3D" id="3.40.50.720">
    <property type="entry name" value="NAD(P)-binding Rossmann-like Domain"/>
    <property type="match status" value="1"/>
</dbReference>
<evidence type="ECO:0000313" key="3">
    <source>
        <dbReference type="Proteomes" id="UP001172082"/>
    </source>
</evidence>
<protein>
    <submittedName>
        <fullName evidence="2">NAD-dependent epimerase/dehydratase family protein</fullName>
    </submittedName>
</protein>
<evidence type="ECO:0000313" key="2">
    <source>
        <dbReference type="EMBL" id="MDN5203873.1"/>
    </source>
</evidence>